<dbReference type="PANTHER" id="PTHR43280">
    <property type="entry name" value="ARAC-FAMILY TRANSCRIPTIONAL REGULATOR"/>
    <property type="match status" value="1"/>
</dbReference>
<dbReference type="Gene3D" id="1.10.10.60">
    <property type="entry name" value="Homeodomain-like"/>
    <property type="match status" value="1"/>
</dbReference>
<accession>A0ABV4KDS1</accession>
<dbReference type="SMART" id="SM00342">
    <property type="entry name" value="HTH_ARAC"/>
    <property type="match status" value="1"/>
</dbReference>
<dbReference type="EMBL" id="JASMRN010000007">
    <property type="protein sequence ID" value="MEZ7515712.1"/>
    <property type="molecule type" value="Genomic_DNA"/>
</dbReference>
<dbReference type="PANTHER" id="PTHR43280:SF32">
    <property type="entry name" value="TRANSCRIPTIONAL REGULATORY PROTEIN"/>
    <property type="match status" value="1"/>
</dbReference>
<reference evidence="5 6" key="1">
    <citation type="submission" date="2023-05" db="EMBL/GenBank/DDBJ databases">
        <title>Adaptations of aquatic viruses from atmosphere-close ecosystems of the Central Arctic Ocean.</title>
        <authorList>
            <person name="Rahlff J."/>
            <person name="Holmfeldt K."/>
        </authorList>
    </citation>
    <scope>NUCLEOTIDE SEQUENCE [LARGE SCALE GENOMIC DNA]</scope>
    <source>
        <strain evidence="5 6">Arc14</strain>
    </source>
</reference>
<evidence type="ECO:0000259" key="4">
    <source>
        <dbReference type="PROSITE" id="PS01124"/>
    </source>
</evidence>
<gene>
    <name evidence="5" type="ORF">QO192_10515</name>
</gene>
<organism evidence="5 6">
    <name type="scientific">Flavobacterium frigidarium</name>
    <dbReference type="NCBI Taxonomy" id="99286"/>
    <lineage>
        <taxon>Bacteria</taxon>
        <taxon>Pseudomonadati</taxon>
        <taxon>Bacteroidota</taxon>
        <taxon>Flavobacteriia</taxon>
        <taxon>Flavobacteriales</taxon>
        <taxon>Flavobacteriaceae</taxon>
        <taxon>Flavobacterium</taxon>
    </lineage>
</organism>
<feature type="domain" description="HTH araC/xylS-type" evidence="4">
    <location>
        <begin position="201"/>
        <end position="310"/>
    </location>
</feature>
<comment type="caution">
    <text evidence="5">The sequence shown here is derived from an EMBL/GenBank/DDBJ whole genome shotgun (WGS) entry which is preliminary data.</text>
</comment>
<evidence type="ECO:0000256" key="1">
    <source>
        <dbReference type="ARBA" id="ARBA00023015"/>
    </source>
</evidence>
<keyword evidence="1" id="KW-0805">Transcription regulation</keyword>
<name>A0ABV4KDS1_9FLAO</name>
<dbReference type="Proteomes" id="UP001568894">
    <property type="component" value="Unassembled WGS sequence"/>
</dbReference>
<proteinExistence type="predicted"/>
<sequence length="310" mass="36059">MRLKSIDKFYNDITHGSTSEGNSLLPNGIQKELGQFNVFNIRELFESFDEKPEIPYDSRSYYKISLIKGKNRIEYADKVIHIEKNALLFATPKIPYHYVSQDLNKQAGQFCIFTNAFFMKEKSVSDLDKLSVFQPEEQPVFEITDEEAGQIELIFNKIHVEINSSYTFKYDLIRNYVAELIHFGQKLQPSTTLYCKHNSAARVASLFLELLERQYPIDSMRQRLELKTAKDFADRLSIHVNHLNKVLRETTGKTTTELISNRLINEAKILLKETDWSISEVAYSLGFDELSHFSHFFKKQTNLTALAFRK</sequence>
<dbReference type="Pfam" id="PF12833">
    <property type="entry name" value="HTH_18"/>
    <property type="match status" value="1"/>
</dbReference>
<keyword evidence="2" id="KW-0238">DNA-binding</keyword>
<dbReference type="InterPro" id="IPR018060">
    <property type="entry name" value="HTH_AraC"/>
</dbReference>
<evidence type="ECO:0000313" key="6">
    <source>
        <dbReference type="Proteomes" id="UP001568894"/>
    </source>
</evidence>
<protein>
    <submittedName>
        <fullName evidence="5">Helix-turn-helix transcriptional regulator</fullName>
    </submittedName>
</protein>
<keyword evidence="6" id="KW-1185">Reference proteome</keyword>
<evidence type="ECO:0000256" key="2">
    <source>
        <dbReference type="ARBA" id="ARBA00023125"/>
    </source>
</evidence>
<dbReference type="SUPFAM" id="SSF46689">
    <property type="entry name" value="Homeodomain-like"/>
    <property type="match status" value="1"/>
</dbReference>
<evidence type="ECO:0000256" key="3">
    <source>
        <dbReference type="ARBA" id="ARBA00023163"/>
    </source>
</evidence>
<keyword evidence="3" id="KW-0804">Transcription</keyword>
<dbReference type="PROSITE" id="PS01124">
    <property type="entry name" value="HTH_ARAC_FAMILY_2"/>
    <property type="match status" value="1"/>
</dbReference>
<dbReference type="RefSeq" id="WP_371570262.1">
    <property type="nucleotide sequence ID" value="NZ_JASMRN010000007.1"/>
</dbReference>
<dbReference type="InterPro" id="IPR009057">
    <property type="entry name" value="Homeodomain-like_sf"/>
</dbReference>
<evidence type="ECO:0000313" key="5">
    <source>
        <dbReference type="EMBL" id="MEZ7515712.1"/>
    </source>
</evidence>